<dbReference type="InterPro" id="IPR051257">
    <property type="entry name" value="Diverse_CBS-Domain"/>
</dbReference>
<dbReference type="EMBL" id="BAABCA010000006">
    <property type="protein sequence ID" value="GAA4238115.1"/>
    <property type="molecule type" value="Genomic_DNA"/>
</dbReference>
<dbReference type="PANTHER" id="PTHR43080:SF2">
    <property type="entry name" value="CBS DOMAIN-CONTAINING PROTEIN"/>
    <property type="match status" value="1"/>
</dbReference>
<sequence>MVRKRPISTIMTHQVISLNIDDTLEKAKHLFKIHNIRHIPVVSRDALLGIISYTDLLRINFDDAFEEKGDTREAMVDNLLTIGQVMTRKIVSVNTSNTIKEVAEIFKKQPFHALPVVDDNKLVGIVTTTDLINYLLNKF</sequence>
<evidence type="ECO:0000259" key="3">
    <source>
        <dbReference type="PROSITE" id="PS51371"/>
    </source>
</evidence>
<dbReference type="PANTHER" id="PTHR43080">
    <property type="entry name" value="CBS DOMAIN-CONTAINING PROTEIN CBSX3, MITOCHONDRIAL"/>
    <property type="match status" value="1"/>
</dbReference>
<name>A0ABP8CE79_9FLAO</name>
<feature type="domain" description="CBS" evidence="3">
    <location>
        <begin position="86"/>
        <end position="139"/>
    </location>
</feature>
<dbReference type="RefSeq" id="WP_344788859.1">
    <property type="nucleotide sequence ID" value="NZ_BAABCA010000006.1"/>
</dbReference>
<dbReference type="PROSITE" id="PS51371">
    <property type="entry name" value="CBS"/>
    <property type="match status" value="2"/>
</dbReference>
<proteinExistence type="predicted"/>
<keyword evidence="5" id="KW-1185">Reference proteome</keyword>
<evidence type="ECO:0000313" key="4">
    <source>
        <dbReference type="EMBL" id="GAA4238115.1"/>
    </source>
</evidence>
<evidence type="ECO:0000313" key="5">
    <source>
        <dbReference type="Proteomes" id="UP001501496"/>
    </source>
</evidence>
<dbReference type="Gene3D" id="3.10.580.10">
    <property type="entry name" value="CBS-domain"/>
    <property type="match status" value="1"/>
</dbReference>
<evidence type="ECO:0000256" key="1">
    <source>
        <dbReference type="ARBA" id="ARBA00023122"/>
    </source>
</evidence>
<dbReference type="SUPFAM" id="SSF54631">
    <property type="entry name" value="CBS-domain pair"/>
    <property type="match status" value="1"/>
</dbReference>
<accession>A0ABP8CE79</accession>
<dbReference type="InterPro" id="IPR046342">
    <property type="entry name" value="CBS_dom_sf"/>
</dbReference>
<organism evidence="4 5">
    <name type="scientific">Postechiella marina</name>
    <dbReference type="NCBI Taxonomy" id="943941"/>
    <lineage>
        <taxon>Bacteria</taxon>
        <taxon>Pseudomonadati</taxon>
        <taxon>Bacteroidota</taxon>
        <taxon>Flavobacteriia</taxon>
        <taxon>Flavobacteriales</taxon>
        <taxon>Flavobacteriaceae</taxon>
        <taxon>Postechiella</taxon>
    </lineage>
</organism>
<dbReference type="SMART" id="SM00116">
    <property type="entry name" value="CBS"/>
    <property type="match status" value="2"/>
</dbReference>
<reference evidence="5" key="1">
    <citation type="journal article" date="2019" name="Int. J. Syst. Evol. Microbiol.">
        <title>The Global Catalogue of Microorganisms (GCM) 10K type strain sequencing project: providing services to taxonomists for standard genome sequencing and annotation.</title>
        <authorList>
            <consortium name="The Broad Institute Genomics Platform"/>
            <consortium name="The Broad Institute Genome Sequencing Center for Infectious Disease"/>
            <person name="Wu L."/>
            <person name="Ma J."/>
        </authorList>
    </citation>
    <scope>NUCLEOTIDE SEQUENCE [LARGE SCALE GENOMIC DNA]</scope>
    <source>
        <strain evidence="5">JCM 17630</strain>
    </source>
</reference>
<gene>
    <name evidence="4" type="ORF">GCM10022291_27340</name>
</gene>
<evidence type="ECO:0000256" key="2">
    <source>
        <dbReference type="PROSITE-ProRule" id="PRU00703"/>
    </source>
</evidence>
<protein>
    <submittedName>
        <fullName evidence="4">CBS domain-containing protein</fullName>
    </submittedName>
</protein>
<dbReference type="Proteomes" id="UP001501496">
    <property type="component" value="Unassembled WGS sequence"/>
</dbReference>
<dbReference type="Pfam" id="PF00571">
    <property type="entry name" value="CBS"/>
    <property type="match status" value="2"/>
</dbReference>
<keyword evidence="1 2" id="KW-0129">CBS domain</keyword>
<dbReference type="InterPro" id="IPR000644">
    <property type="entry name" value="CBS_dom"/>
</dbReference>
<comment type="caution">
    <text evidence="4">The sequence shown here is derived from an EMBL/GenBank/DDBJ whole genome shotgun (WGS) entry which is preliminary data.</text>
</comment>
<feature type="domain" description="CBS" evidence="3">
    <location>
        <begin position="11"/>
        <end position="67"/>
    </location>
</feature>